<dbReference type="InterPro" id="IPR011990">
    <property type="entry name" value="TPR-like_helical_dom_sf"/>
</dbReference>
<dbReference type="Proteomes" id="UP001531129">
    <property type="component" value="Unassembled WGS sequence"/>
</dbReference>
<reference evidence="3 4" key="1">
    <citation type="submission" date="2024-01" db="EMBL/GenBank/DDBJ databases">
        <title>Draft genome sequences of three bacterial strains isolated from Acacia saligna represent a potential new species within the genus Rhizobium.</title>
        <authorList>
            <person name="Tambong J.T."/>
            <person name="Mnasri B."/>
        </authorList>
    </citation>
    <scope>NUCLEOTIDE SEQUENCE [LARGE SCALE GENOMIC DNA]</scope>
    <source>
        <strain evidence="3 4">1AS12I</strain>
    </source>
</reference>
<keyword evidence="2" id="KW-0812">Transmembrane</keyword>
<accession>A0ABU8CKP3</accession>
<evidence type="ECO:0000313" key="4">
    <source>
        <dbReference type="Proteomes" id="UP001531129"/>
    </source>
</evidence>
<dbReference type="Gene3D" id="3.40.50.10610">
    <property type="entry name" value="ABC-type transport auxiliary lipoprotein component"/>
    <property type="match status" value="1"/>
</dbReference>
<comment type="caution">
    <text evidence="3">The sequence shown here is derived from an EMBL/GenBank/DDBJ whole genome shotgun (WGS) entry which is preliminary data.</text>
</comment>
<name>A0ABU8CKP3_9HYPH</name>
<protein>
    <submittedName>
        <fullName evidence="3">Adenylate cyclase</fullName>
    </submittedName>
</protein>
<dbReference type="Gene3D" id="1.25.40.10">
    <property type="entry name" value="Tetratricopeptide repeat domain"/>
    <property type="match status" value="1"/>
</dbReference>
<evidence type="ECO:0000313" key="3">
    <source>
        <dbReference type="EMBL" id="MEI1249462.1"/>
    </source>
</evidence>
<keyword evidence="2" id="KW-1133">Transmembrane helix</keyword>
<dbReference type="SUPFAM" id="SSF48452">
    <property type="entry name" value="TPR-like"/>
    <property type="match status" value="1"/>
</dbReference>
<feature type="region of interest" description="Disordered" evidence="1">
    <location>
        <begin position="1"/>
        <end position="20"/>
    </location>
</feature>
<gene>
    <name evidence="3" type="ORF">V8Q02_15890</name>
</gene>
<keyword evidence="2" id="KW-0472">Membrane</keyword>
<dbReference type="RefSeq" id="WP_335913315.1">
    <property type="nucleotide sequence ID" value="NZ_JBAMYB010000008.1"/>
</dbReference>
<keyword evidence="4" id="KW-1185">Reference proteome</keyword>
<organism evidence="3 4">
    <name type="scientific">Rhizobium aouanii</name>
    <dbReference type="NCBI Taxonomy" id="3118145"/>
    <lineage>
        <taxon>Bacteria</taxon>
        <taxon>Pseudomonadati</taxon>
        <taxon>Pseudomonadota</taxon>
        <taxon>Alphaproteobacteria</taxon>
        <taxon>Hyphomicrobiales</taxon>
        <taxon>Rhizobiaceae</taxon>
        <taxon>Rhizobium/Agrobacterium group</taxon>
        <taxon>Rhizobium</taxon>
    </lineage>
</organism>
<feature type="transmembrane region" description="Helical" evidence="2">
    <location>
        <begin position="157"/>
        <end position="176"/>
    </location>
</feature>
<sequence>MQTSIPAEGSAASISSRSAPQADDISEQLERVVSSPEFPGVGRAAAFLRYVVSETLEGRGNRIKAYSIAIEVFGRDPGFTQDDPVVRIEAGRLRRSLERYYLVAGQHDPVRIDIPKGGYVPTFAWSCPASVDIGDEDTGETLPSEVRPGRWWRARQVLLPGAAVLAAVAISLYWIGAQSPPPSLERVASLSPDRPALVVAPFANLGEGPEAQLYTAGLTEELMTILPRFKEIKVFGRETSKSLPADVAASEIRTEFGARYLLAGGVRTSGKRLRVTARLLDTSDGEILWSENYDNDLASGDLFAIQTDVARKVATAIAQPYGVMAQVDAASPPPDDLGAYECTLRFYAYRSELSAEAHARVRDCLEAALARFPNYATAWAMLSIVYLDEDRYKFNPTPGQDSAIQRALDAARRATQIDPNNTRGLQALMTALFFDRQLAESLRVGEQALATNPNDTELMGEFGTRLAIAGQWQRGATLLDQAIALNPGSGGFYHGTRALAAYMLRDNQTAVLEIRQANMQKFPLFHVVAAIIYAEAGMMDDARREGQVFVSMRPDFLPNIVTELAMRNMQPEDRDRLIEGLRKAGMTVPDPDAIASTAATSDLQPR</sequence>
<evidence type="ECO:0000256" key="1">
    <source>
        <dbReference type="SAM" id="MobiDB-lite"/>
    </source>
</evidence>
<dbReference type="EMBL" id="JBAMYC010000008">
    <property type="protein sequence ID" value="MEI1249462.1"/>
    <property type="molecule type" value="Genomic_DNA"/>
</dbReference>
<proteinExistence type="predicted"/>
<evidence type="ECO:0000256" key="2">
    <source>
        <dbReference type="SAM" id="Phobius"/>
    </source>
</evidence>